<proteinExistence type="predicted"/>
<dbReference type="AlphaFoldDB" id="A0A225DBN0"/>
<evidence type="ECO:0000313" key="2">
    <source>
        <dbReference type="Proteomes" id="UP000214646"/>
    </source>
</evidence>
<protein>
    <submittedName>
        <fullName evidence="1">Uncharacterized protein</fullName>
    </submittedName>
</protein>
<dbReference type="EMBL" id="NIDE01000012">
    <property type="protein sequence ID" value="OWK38941.1"/>
    <property type="molecule type" value="Genomic_DNA"/>
</dbReference>
<name>A0A225DBN0_9BACT</name>
<gene>
    <name evidence="1" type="ORF">FRUB_06317</name>
</gene>
<accession>A0A225DBN0</accession>
<evidence type="ECO:0000313" key="1">
    <source>
        <dbReference type="EMBL" id="OWK38941.1"/>
    </source>
</evidence>
<comment type="caution">
    <text evidence="1">The sequence shown here is derived from an EMBL/GenBank/DDBJ whole genome shotgun (WGS) entry which is preliminary data.</text>
</comment>
<keyword evidence="2" id="KW-1185">Reference proteome</keyword>
<organism evidence="1 2">
    <name type="scientific">Fimbriiglobus ruber</name>
    <dbReference type="NCBI Taxonomy" id="1908690"/>
    <lineage>
        <taxon>Bacteria</taxon>
        <taxon>Pseudomonadati</taxon>
        <taxon>Planctomycetota</taxon>
        <taxon>Planctomycetia</taxon>
        <taxon>Gemmatales</taxon>
        <taxon>Gemmataceae</taxon>
        <taxon>Fimbriiglobus</taxon>
    </lineage>
</organism>
<dbReference type="Proteomes" id="UP000214646">
    <property type="component" value="Unassembled WGS sequence"/>
</dbReference>
<dbReference type="RefSeq" id="WP_088257184.1">
    <property type="nucleotide sequence ID" value="NZ_NIDE01000012.1"/>
</dbReference>
<sequence length="106" mass="11465">MFGIVVQVAQWLGRNPQAAQVIFASTLATRRAFDNLTPESKAKVEAVIKWGVARAANYALTTVLGEVGSRVVDQVANPQVAEFAKEIVKRGVDIGVEAAMKEARLR</sequence>
<reference evidence="2" key="1">
    <citation type="submission" date="2017-06" db="EMBL/GenBank/DDBJ databases">
        <title>Genome analysis of Fimbriiglobus ruber SP5, the first member of the order Planctomycetales with confirmed chitinolytic capability.</title>
        <authorList>
            <person name="Ravin N.V."/>
            <person name="Rakitin A.L."/>
            <person name="Ivanova A.A."/>
            <person name="Beletsky A.V."/>
            <person name="Kulichevskaya I.S."/>
            <person name="Mardanov A.V."/>
            <person name="Dedysh S.N."/>
        </authorList>
    </citation>
    <scope>NUCLEOTIDE SEQUENCE [LARGE SCALE GENOMIC DNA]</scope>
    <source>
        <strain evidence="2">SP5</strain>
    </source>
</reference>